<dbReference type="InterPro" id="IPR050204">
    <property type="entry name" value="AraC_XylS_family_regulators"/>
</dbReference>
<dbReference type="InterPro" id="IPR018062">
    <property type="entry name" value="HTH_AraC-typ_CS"/>
</dbReference>
<dbReference type="Gene3D" id="2.60.120.10">
    <property type="entry name" value="Jelly Rolls"/>
    <property type="match status" value="1"/>
</dbReference>
<sequence length="327" mass="37014">MPSLRPLPTVLMDNRHGAWEVLRDVISTRLIPQVDRKGVVVFCPRPLPLPKDGHMVSFHDVWVRARPYPERFPQLAYVIAGHGEMILGDQWLSVPAGLGVFVPAGVPQAPHAMRGDRIQMSDWLRILVYPFGVIVHRCRLVPTAHEKSIRYFIPDTTLSALFNAWARGVQTPSANDLRDKSLLCAFLCLLAEATPVPVNPMEALPNDFATLPPPLQKALLALHSGFNQAFRLTALAQRCFVSPYYLCHLFRQHLQTTPLEYLVRLRLTIARQLLEQVGLSIGDVAVLVGYQDWRHFHRLFVRHFGVPPSAVRSHKDALSHRIFKPPR</sequence>
<gene>
    <name evidence="5" type="primary">adaA_1</name>
    <name evidence="5" type="ORF">HRbin17_01038</name>
</gene>
<evidence type="ECO:0000256" key="3">
    <source>
        <dbReference type="ARBA" id="ARBA00023163"/>
    </source>
</evidence>
<evidence type="ECO:0000313" key="5">
    <source>
        <dbReference type="EMBL" id="GBC98525.1"/>
    </source>
</evidence>
<evidence type="ECO:0000256" key="1">
    <source>
        <dbReference type="ARBA" id="ARBA00023015"/>
    </source>
</evidence>
<dbReference type="SUPFAM" id="SSF51182">
    <property type="entry name" value="RmlC-like cupins"/>
    <property type="match status" value="1"/>
</dbReference>
<keyword evidence="1" id="KW-0805">Transcription regulation</keyword>
<dbReference type="PANTHER" id="PTHR46796">
    <property type="entry name" value="HTH-TYPE TRANSCRIPTIONAL ACTIVATOR RHAS-RELATED"/>
    <property type="match status" value="1"/>
</dbReference>
<dbReference type="SUPFAM" id="SSF46689">
    <property type="entry name" value="Homeodomain-like"/>
    <property type="match status" value="2"/>
</dbReference>
<organism evidence="5 6">
    <name type="scientific">Candidatus Fervidibacter japonicus</name>
    <dbReference type="NCBI Taxonomy" id="2035412"/>
    <lineage>
        <taxon>Bacteria</taxon>
        <taxon>Candidatus Fervidibacterota</taxon>
        <taxon>Candidatus Fervidibacter</taxon>
    </lineage>
</organism>
<dbReference type="AlphaFoldDB" id="A0A2H5XBH8"/>
<dbReference type="GO" id="GO:0003700">
    <property type="term" value="F:DNA-binding transcription factor activity"/>
    <property type="evidence" value="ECO:0007669"/>
    <property type="project" value="InterPro"/>
</dbReference>
<protein>
    <submittedName>
        <fullName evidence="5">Bifunctional transcriptional activator/DNA repair enzyme AdaA</fullName>
        <ecNumber evidence="5">2.1.1.-</ecNumber>
    </submittedName>
</protein>
<keyword evidence="5" id="KW-0489">Methyltransferase</keyword>
<dbReference type="Gene3D" id="1.10.10.60">
    <property type="entry name" value="Homeodomain-like"/>
    <property type="match status" value="2"/>
</dbReference>
<feature type="domain" description="HTH araC/xylS-type" evidence="4">
    <location>
        <begin position="216"/>
        <end position="314"/>
    </location>
</feature>
<dbReference type="Proteomes" id="UP000236173">
    <property type="component" value="Unassembled WGS sequence"/>
</dbReference>
<dbReference type="InterPro" id="IPR011051">
    <property type="entry name" value="RmlC_Cupin_sf"/>
</dbReference>
<dbReference type="PROSITE" id="PS00041">
    <property type="entry name" value="HTH_ARAC_FAMILY_1"/>
    <property type="match status" value="1"/>
</dbReference>
<comment type="caution">
    <text evidence="5">The sequence shown here is derived from an EMBL/GenBank/DDBJ whole genome shotgun (WGS) entry which is preliminary data.</text>
</comment>
<reference evidence="6" key="1">
    <citation type="submission" date="2017-09" db="EMBL/GenBank/DDBJ databases">
        <title>Metaegenomics of thermophilic ammonia-oxidizing enrichment culture.</title>
        <authorList>
            <person name="Kato S."/>
            <person name="Suzuki K."/>
        </authorList>
    </citation>
    <scope>NUCLEOTIDE SEQUENCE [LARGE SCALE GENOMIC DNA]</scope>
</reference>
<dbReference type="GO" id="GO:0008168">
    <property type="term" value="F:methyltransferase activity"/>
    <property type="evidence" value="ECO:0007669"/>
    <property type="project" value="UniProtKB-KW"/>
</dbReference>
<dbReference type="InterPro" id="IPR014710">
    <property type="entry name" value="RmlC-like_jellyroll"/>
</dbReference>
<keyword evidence="5" id="KW-0808">Transferase</keyword>
<keyword evidence="2" id="KW-0238">DNA-binding</keyword>
<evidence type="ECO:0000256" key="2">
    <source>
        <dbReference type="ARBA" id="ARBA00023125"/>
    </source>
</evidence>
<dbReference type="GO" id="GO:0043565">
    <property type="term" value="F:sequence-specific DNA binding"/>
    <property type="evidence" value="ECO:0007669"/>
    <property type="project" value="InterPro"/>
</dbReference>
<evidence type="ECO:0000313" key="6">
    <source>
        <dbReference type="Proteomes" id="UP000236173"/>
    </source>
</evidence>
<dbReference type="EMBL" id="BEHT01000012">
    <property type="protein sequence ID" value="GBC98525.1"/>
    <property type="molecule type" value="Genomic_DNA"/>
</dbReference>
<dbReference type="EC" id="2.1.1.-" evidence="5"/>
<dbReference type="InterPro" id="IPR018060">
    <property type="entry name" value="HTH_AraC"/>
</dbReference>
<dbReference type="GO" id="GO:0032259">
    <property type="term" value="P:methylation"/>
    <property type="evidence" value="ECO:0007669"/>
    <property type="project" value="UniProtKB-KW"/>
</dbReference>
<dbReference type="Pfam" id="PF12833">
    <property type="entry name" value="HTH_18"/>
    <property type="match status" value="1"/>
</dbReference>
<proteinExistence type="predicted"/>
<evidence type="ECO:0000259" key="4">
    <source>
        <dbReference type="PROSITE" id="PS01124"/>
    </source>
</evidence>
<keyword evidence="3" id="KW-0804">Transcription</keyword>
<name>A0A2H5XBH8_9BACT</name>
<accession>A0A2H5XBH8</accession>
<dbReference type="SMART" id="SM00342">
    <property type="entry name" value="HTH_ARAC"/>
    <property type="match status" value="1"/>
</dbReference>
<dbReference type="PROSITE" id="PS01124">
    <property type="entry name" value="HTH_ARAC_FAMILY_2"/>
    <property type="match status" value="1"/>
</dbReference>
<dbReference type="InterPro" id="IPR009057">
    <property type="entry name" value="Homeodomain-like_sf"/>
</dbReference>